<sequence length="134" mass="14994">MAEAATPKPRNKIRTIRIWLWVITLLFAGMFFLSQCAMSKPQAKGKIIASCVKNGPFAPTWEQELAQYGLAGQSDKVIEPYCVCMWDEPLEAMSAKEIKAFSKMTPDEQLQKLGGEASMVARHQQCLRQQKSGV</sequence>
<keyword evidence="3" id="KW-1185">Reference proteome</keyword>
<dbReference type="AlphaFoldDB" id="A0A892ZJW5"/>
<evidence type="ECO:0000256" key="1">
    <source>
        <dbReference type="SAM" id="Phobius"/>
    </source>
</evidence>
<keyword evidence="1" id="KW-0472">Membrane</keyword>
<dbReference type="KEGG" id="ptes:JQU52_10725"/>
<proteinExistence type="predicted"/>
<name>A0A892ZJW5_9NEIS</name>
<accession>A0A892ZJW5</accession>
<dbReference type="EMBL" id="CP069798">
    <property type="protein sequence ID" value="QRQ81189.1"/>
    <property type="molecule type" value="Genomic_DNA"/>
</dbReference>
<keyword evidence="1" id="KW-1133">Transmembrane helix</keyword>
<evidence type="ECO:0000313" key="3">
    <source>
        <dbReference type="Proteomes" id="UP000653156"/>
    </source>
</evidence>
<organism evidence="2 3">
    <name type="scientific">Paralysiella testudinis</name>
    <dbReference type="NCBI Taxonomy" id="2809020"/>
    <lineage>
        <taxon>Bacteria</taxon>
        <taxon>Pseudomonadati</taxon>
        <taxon>Pseudomonadota</taxon>
        <taxon>Betaproteobacteria</taxon>
        <taxon>Neisseriales</taxon>
        <taxon>Neisseriaceae</taxon>
        <taxon>Paralysiella</taxon>
    </lineage>
</organism>
<feature type="transmembrane region" description="Helical" evidence="1">
    <location>
        <begin position="18"/>
        <end position="38"/>
    </location>
</feature>
<keyword evidence="1" id="KW-0812">Transmembrane</keyword>
<evidence type="ECO:0000313" key="2">
    <source>
        <dbReference type="EMBL" id="QRQ81189.1"/>
    </source>
</evidence>
<gene>
    <name evidence="2" type="ORF">JQU52_10725</name>
</gene>
<reference evidence="2" key="1">
    <citation type="submission" date="2021-02" db="EMBL/GenBank/DDBJ databases">
        <title>Neisseriaceae sp. 26B isolated from the cloaca of a Common Toad-headed Turtle (Mesoclemmys nasuta).</title>
        <authorList>
            <person name="Spergser J."/>
            <person name="Busse H.-J."/>
        </authorList>
    </citation>
    <scope>NUCLEOTIDE SEQUENCE</scope>
    <source>
        <strain evidence="2">26B</strain>
    </source>
</reference>
<dbReference type="RefSeq" id="WP_230338477.1">
    <property type="nucleotide sequence ID" value="NZ_CP069798.1"/>
</dbReference>
<protein>
    <submittedName>
        <fullName evidence="2">Uncharacterized protein</fullName>
    </submittedName>
</protein>
<dbReference type="Proteomes" id="UP000653156">
    <property type="component" value="Chromosome"/>
</dbReference>